<comment type="caution">
    <text evidence="1">The sequence shown here is derived from an EMBL/GenBank/DDBJ whole genome shotgun (WGS) entry which is preliminary data.</text>
</comment>
<protein>
    <submittedName>
        <fullName evidence="1">Uncharacterized protein</fullName>
    </submittedName>
</protein>
<organism evidence="1">
    <name type="scientific">marine sediment metagenome</name>
    <dbReference type="NCBI Taxonomy" id="412755"/>
    <lineage>
        <taxon>unclassified sequences</taxon>
        <taxon>metagenomes</taxon>
        <taxon>ecological metagenomes</taxon>
    </lineage>
</organism>
<gene>
    <name evidence="1" type="ORF">S01H1_60113</name>
</gene>
<feature type="non-terminal residue" evidence="1">
    <location>
        <position position="115"/>
    </location>
</feature>
<reference evidence="1" key="1">
    <citation type="journal article" date="2014" name="Front. Microbiol.">
        <title>High frequency of phylogenetically diverse reductive dehalogenase-homologous genes in deep subseafloor sedimentary metagenomes.</title>
        <authorList>
            <person name="Kawai M."/>
            <person name="Futagami T."/>
            <person name="Toyoda A."/>
            <person name="Takaki Y."/>
            <person name="Nishi S."/>
            <person name="Hori S."/>
            <person name="Arai W."/>
            <person name="Tsubouchi T."/>
            <person name="Morono Y."/>
            <person name="Uchiyama I."/>
            <person name="Ito T."/>
            <person name="Fujiyama A."/>
            <person name="Inagaki F."/>
            <person name="Takami H."/>
        </authorList>
    </citation>
    <scope>NUCLEOTIDE SEQUENCE</scope>
    <source>
        <strain evidence="1">Expedition CK06-06</strain>
    </source>
</reference>
<name>X0VIC4_9ZZZZ</name>
<sequence length="115" mass="12578">MSELLLVSLLYLLTEAGIEVAESVTVGCVWLRRQSVHMVASALQEDRTGPFGLAVSGEAGQYLNALRLIVGPRWLRAYRVDSDREVLQVVRAGVADALVLDEDAIEIDGLKLLRS</sequence>
<dbReference type="AlphaFoldDB" id="X0VIC4"/>
<proteinExistence type="predicted"/>
<dbReference type="EMBL" id="BARS01039361">
    <property type="protein sequence ID" value="GAG18039.1"/>
    <property type="molecule type" value="Genomic_DNA"/>
</dbReference>
<accession>X0VIC4</accession>
<evidence type="ECO:0000313" key="1">
    <source>
        <dbReference type="EMBL" id="GAG18039.1"/>
    </source>
</evidence>